<dbReference type="OrthoDB" id="161159at2"/>
<dbReference type="EMBL" id="FRBW01000002">
    <property type="protein sequence ID" value="SHM39809.1"/>
    <property type="molecule type" value="Genomic_DNA"/>
</dbReference>
<dbReference type="InterPro" id="IPR013216">
    <property type="entry name" value="Methyltransf_11"/>
</dbReference>
<reference evidence="2 3" key="1">
    <citation type="submission" date="2016-11" db="EMBL/GenBank/DDBJ databases">
        <authorList>
            <person name="Jaros S."/>
            <person name="Januszkiewicz K."/>
            <person name="Wedrychowicz H."/>
        </authorList>
    </citation>
    <scope>NUCLEOTIDE SEQUENCE [LARGE SCALE GENOMIC DNA]</scope>
    <source>
        <strain evidence="2 3">DSM 22153</strain>
    </source>
</reference>
<dbReference type="SUPFAM" id="SSF53335">
    <property type="entry name" value="S-adenosyl-L-methionine-dependent methyltransferases"/>
    <property type="match status" value="1"/>
</dbReference>
<dbReference type="RefSeq" id="WP_073013874.1">
    <property type="nucleotide sequence ID" value="NZ_FRBW01000002.1"/>
</dbReference>
<feature type="domain" description="Methyltransferase type 11" evidence="1">
    <location>
        <begin position="50"/>
        <end position="143"/>
    </location>
</feature>
<dbReference type="Pfam" id="PF08241">
    <property type="entry name" value="Methyltransf_11"/>
    <property type="match status" value="1"/>
</dbReference>
<dbReference type="STRING" id="735517.SAMN05444272_2527"/>
<evidence type="ECO:0000259" key="1">
    <source>
        <dbReference type="Pfam" id="PF08241"/>
    </source>
</evidence>
<dbReference type="GO" id="GO:0008757">
    <property type="term" value="F:S-adenosylmethionine-dependent methyltransferase activity"/>
    <property type="evidence" value="ECO:0007669"/>
    <property type="project" value="InterPro"/>
</dbReference>
<dbReference type="GO" id="GO:0032259">
    <property type="term" value="P:methylation"/>
    <property type="evidence" value="ECO:0007669"/>
    <property type="project" value="UniProtKB-KW"/>
</dbReference>
<keyword evidence="3" id="KW-1185">Reference proteome</keyword>
<evidence type="ECO:0000313" key="3">
    <source>
        <dbReference type="Proteomes" id="UP000186002"/>
    </source>
</evidence>
<keyword evidence="2" id="KW-0808">Transferase</keyword>
<keyword evidence="2" id="KW-0489">Methyltransferase</keyword>
<dbReference type="AlphaFoldDB" id="A0A1M7IGK8"/>
<protein>
    <submittedName>
        <fullName evidence="2">Methyltransferase domain-containing protein</fullName>
    </submittedName>
</protein>
<accession>A0A1M7IGK8</accession>
<evidence type="ECO:0000313" key="2">
    <source>
        <dbReference type="EMBL" id="SHM39809.1"/>
    </source>
</evidence>
<gene>
    <name evidence="2" type="ORF">SAMN05444272_2527</name>
</gene>
<name>A0A1M7IGK8_9HYPH</name>
<dbReference type="PANTHER" id="PTHR43591">
    <property type="entry name" value="METHYLTRANSFERASE"/>
    <property type="match status" value="1"/>
</dbReference>
<dbReference type="Gene3D" id="3.40.50.150">
    <property type="entry name" value="Vaccinia Virus protein VP39"/>
    <property type="match status" value="1"/>
</dbReference>
<dbReference type="Proteomes" id="UP000186002">
    <property type="component" value="Unassembled WGS sequence"/>
</dbReference>
<dbReference type="InterPro" id="IPR029063">
    <property type="entry name" value="SAM-dependent_MTases_sf"/>
</dbReference>
<sequence>MKSSEVARYWEGNAETWTRLARAGYDQYRDALNTPEFLRILPDIGGLTGIDIGCGEGSNTRKLAALGASLHGVDIAPTFLRHAQESETQTPLGIHYRHGDATALDEPDGTYDFATAFMSLMDVPQPEKAIAEAFRILKPGGFLQFSILHPCFVPPVTKNLRGADGLSYGRMVGDYFRETDGEIDTWTFGQVPQEMKATLEPFQVPRFHRTLSTWINTLCRTGFHIEEINEPRADEETARRVPTVEDTRVVPIFLQIRARKPA</sequence>
<dbReference type="CDD" id="cd02440">
    <property type="entry name" value="AdoMet_MTases"/>
    <property type="match status" value="1"/>
</dbReference>
<proteinExistence type="predicted"/>
<organism evidence="2 3">
    <name type="scientific">Roseibium suaedae</name>
    <dbReference type="NCBI Taxonomy" id="735517"/>
    <lineage>
        <taxon>Bacteria</taxon>
        <taxon>Pseudomonadati</taxon>
        <taxon>Pseudomonadota</taxon>
        <taxon>Alphaproteobacteria</taxon>
        <taxon>Hyphomicrobiales</taxon>
        <taxon>Stappiaceae</taxon>
        <taxon>Roseibium</taxon>
    </lineage>
</organism>